<dbReference type="GeneID" id="95750508"/>
<dbReference type="Gene3D" id="1.20.120.20">
    <property type="entry name" value="Apolipoprotein"/>
    <property type="match status" value="1"/>
</dbReference>
<feature type="region of interest" description="Disordered" evidence="2">
    <location>
        <begin position="709"/>
        <end position="775"/>
    </location>
</feature>
<dbReference type="SUPFAM" id="SSF69279">
    <property type="entry name" value="Phage tail proteins"/>
    <property type="match status" value="1"/>
</dbReference>
<dbReference type="RefSeq" id="WP_106834183.1">
    <property type="nucleotide sequence ID" value="NZ_JARMEW010000008.1"/>
</dbReference>
<keyword evidence="1" id="KW-0175">Coiled coil</keyword>
<dbReference type="Gene3D" id="3.55.50.10">
    <property type="entry name" value="Baseplate protein-like domains"/>
    <property type="match status" value="1"/>
</dbReference>
<evidence type="ECO:0000256" key="2">
    <source>
        <dbReference type="SAM" id="MobiDB-lite"/>
    </source>
</evidence>
<dbReference type="Pfam" id="PF12639">
    <property type="entry name" value="Colicin-DNase"/>
    <property type="match status" value="1"/>
</dbReference>
<dbReference type="EMBL" id="PXZO01000017">
    <property type="protein sequence ID" value="PSK11317.1"/>
    <property type="molecule type" value="Genomic_DNA"/>
</dbReference>
<organism evidence="3 4">
    <name type="scientific">Brevibacillus porteri</name>
    <dbReference type="NCBI Taxonomy" id="2126350"/>
    <lineage>
        <taxon>Bacteria</taxon>
        <taxon>Bacillati</taxon>
        <taxon>Bacillota</taxon>
        <taxon>Bacilli</taxon>
        <taxon>Bacillales</taxon>
        <taxon>Paenibacillaceae</taxon>
        <taxon>Brevibacillus</taxon>
    </lineage>
</organism>
<comment type="caution">
    <text evidence="3">The sequence shown here is derived from an EMBL/GenBank/DDBJ whole genome shotgun (WGS) entry which is preliminary data.</text>
</comment>
<protein>
    <recommendedName>
        <fullName evidence="5">Gp5/Type VI secretion system Vgr protein OB-fold domain-containing protein</fullName>
    </recommendedName>
</protein>
<feature type="compositionally biased region" description="Basic and acidic residues" evidence="2">
    <location>
        <begin position="727"/>
        <end position="755"/>
    </location>
</feature>
<dbReference type="Proteomes" id="UP000241645">
    <property type="component" value="Unassembled WGS sequence"/>
</dbReference>
<reference evidence="3 4" key="1">
    <citation type="submission" date="2018-03" db="EMBL/GenBank/DDBJ databases">
        <title>Brevisbacillus phylogenomics.</title>
        <authorList>
            <person name="Dunlap C."/>
        </authorList>
    </citation>
    <scope>NUCLEOTIDE SEQUENCE [LARGE SCALE GENOMIC DNA]</scope>
    <source>
        <strain evidence="3 4">NRRL B-41110</strain>
    </source>
</reference>
<sequence>MKTTEKLAGYENIQLVSPFEIQSLQDVRIVKKVNEHARLFVTGIIPEEKSDRYIEMATSEDTVALNLVENGSLTKTLFKGLVDSVSVNFIHGVYHLELEAVSHTQRMDGQRKLRSFQNKKMSYASLLDEITKDYPGSDYLDHASNGAPLGTIAIQYQETDWQFLKRLASRFGSILVAEAVADTPKFWFGLPEGRTAQLTDASYTVSKRLSPYMETTENGYAAGMSENDFLTYEVESGQVLQLGDRVNYQGKELVVAGSTTRIDHALLIHTYQLMPEAGIRQNPIRNDDICGAALEGKIIDIQKDTVKIHLNIDPKQPKAEASWFPYATVYSAEGNSGFHCMPQMGDSVKLYFSTPDEEGAMAVSSVRKGGGSTAKTGNPGIKYWGTNFGKELMMGGKELVLTAKESEEGNIFIKLHEEDGIEIHSMHPIVFSSEKDMEITSDTKVEIKAKEAIYLMCSTSSMILDGEVDLQAPKIEMVGLTKAPVVVEDLPQEEEEEEEQQEEEESGWGGFLDGVQLALDVVGLIPGLGEIADLANAGISLARGDYAGAALSLAACIPFAGWAATGAKLGAKAHKALKGTKAGQKVLEVADSAADVVKNVANAVESTVGKVWTAARKTLDEMDVMQAVQRIKEQLYASVMAAKDAVINKATQMKEQLKQKARKLRDDMQEGLQNVADSLGPQLQSAEGFPIKFSNKKDVVELAPTENQLKWRETYGGPNGQKPNQKPPEKPPETKSKPSKEEQQKAIDKAMEDAARNQPAYTRVPNKPRTYKNKVRNEDGTTTYTFVSKKNGKEYKVTYDKAGFPIFNSKHEISLPEKLYLEPDGVQFDYLSKKLYEEIIKNPDLAKKFTKEEIELFKNGSVPKTLTWHHHQDSGRMQIVDYFEHQVAGHTGGRAIWGGGEAGRKGQIKKKILEMLSWD</sequence>
<dbReference type="Pfam" id="PF05954">
    <property type="entry name" value="Phage_GPD"/>
    <property type="match status" value="1"/>
</dbReference>
<name>A0ABX5FV50_9BACL</name>
<evidence type="ECO:0000256" key="1">
    <source>
        <dbReference type="SAM" id="Coils"/>
    </source>
</evidence>
<keyword evidence="4" id="KW-1185">Reference proteome</keyword>
<dbReference type="CDD" id="cd20745">
    <property type="entry name" value="FIX_RhsA_AHH_HNH-like"/>
    <property type="match status" value="1"/>
</dbReference>
<accession>A0ABX5FV50</accession>
<evidence type="ECO:0000313" key="4">
    <source>
        <dbReference type="Proteomes" id="UP000241645"/>
    </source>
</evidence>
<proteinExistence type="predicted"/>
<evidence type="ECO:0000313" key="3">
    <source>
        <dbReference type="EMBL" id="PSK11317.1"/>
    </source>
</evidence>
<gene>
    <name evidence="3" type="ORF">C7R92_10300</name>
</gene>
<evidence type="ECO:0008006" key="5">
    <source>
        <dbReference type="Google" id="ProtNLM"/>
    </source>
</evidence>
<feature type="coiled-coil region" evidence="1">
    <location>
        <begin position="640"/>
        <end position="674"/>
    </location>
</feature>